<feature type="transmembrane region" description="Helical" evidence="1">
    <location>
        <begin position="57"/>
        <end position="77"/>
    </location>
</feature>
<evidence type="ECO:0000256" key="1">
    <source>
        <dbReference type="SAM" id="Phobius"/>
    </source>
</evidence>
<sequence length="80" mass="8617">MKKVISWLKQSNRLKHIGGGIVIGAFADSDYCAAYAGIGVAAALELKDKLWGGKWDWIDFALTVAGVVIGRLIRIVICGK</sequence>
<keyword evidence="1" id="KW-0812">Transmembrane</keyword>
<accession>A0A4S2FRG0</accession>
<gene>
    <name evidence="2" type="ORF">E5333_11085</name>
</gene>
<comment type="caution">
    <text evidence="2">The sequence shown here is derived from an EMBL/GenBank/DDBJ whole genome shotgun (WGS) entry which is preliminary data.</text>
</comment>
<keyword evidence="1" id="KW-1133">Transmembrane helix</keyword>
<evidence type="ECO:0000313" key="2">
    <source>
        <dbReference type="EMBL" id="TGY71718.1"/>
    </source>
</evidence>
<dbReference type="RefSeq" id="WP_135993624.1">
    <property type="nucleotide sequence ID" value="NZ_SRYD01000047.1"/>
</dbReference>
<keyword evidence="1" id="KW-0472">Membrane</keyword>
<dbReference type="EMBL" id="SRYD01000047">
    <property type="protein sequence ID" value="TGY71718.1"/>
    <property type="molecule type" value="Genomic_DNA"/>
</dbReference>
<name>A0A4S2FRG0_9BACT</name>
<feature type="transmembrane region" description="Helical" evidence="1">
    <location>
        <begin position="21"/>
        <end position="45"/>
    </location>
</feature>
<dbReference type="AlphaFoldDB" id="A0A4S2FRG0"/>
<dbReference type="Proteomes" id="UP000306630">
    <property type="component" value="Unassembled WGS sequence"/>
</dbReference>
<evidence type="ECO:0000313" key="3">
    <source>
        <dbReference type="Proteomes" id="UP000306630"/>
    </source>
</evidence>
<reference evidence="2 3" key="1">
    <citation type="submission" date="2019-04" db="EMBL/GenBank/DDBJ databases">
        <title>Microbes associate with the intestines of laboratory mice.</title>
        <authorList>
            <person name="Navarre W."/>
            <person name="Wong E."/>
            <person name="Huang K."/>
            <person name="Tropini C."/>
            <person name="Ng K."/>
            <person name="Yu B."/>
        </authorList>
    </citation>
    <scope>NUCLEOTIDE SEQUENCE [LARGE SCALE GENOMIC DNA]</scope>
    <source>
        <strain evidence="2 3">NM06_A21</strain>
    </source>
</reference>
<organism evidence="2 3">
    <name type="scientific">Muribaculum intestinale</name>
    <dbReference type="NCBI Taxonomy" id="1796646"/>
    <lineage>
        <taxon>Bacteria</taxon>
        <taxon>Pseudomonadati</taxon>
        <taxon>Bacteroidota</taxon>
        <taxon>Bacteroidia</taxon>
        <taxon>Bacteroidales</taxon>
        <taxon>Muribaculaceae</taxon>
        <taxon>Muribaculum</taxon>
    </lineage>
</organism>
<protein>
    <submittedName>
        <fullName evidence="2">Uncharacterized protein</fullName>
    </submittedName>
</protein>
<proteinExistence type="predicted"/>